<evidence type="ECO:0000313" key="6">
    <source>
        <dbReference type="Proteomes" id="UP000626109"/>
    </source>
</evidence>
<dbReference type="Proteomes" id="UP000626109">
    <property type="component" value="Unassembled WGS sequence"/>
</dbReference>
<reference evidence="5" key="1">
    <citation type="submission" date="2021-02" db="EMBL/GenBank/DDBJ databases">
        <authorList>
            <person name="Dougan E. K."/>
            <person name="Rhodes N."/>
            <person name="Thang M."/>
            <person name="Chan C."/>
        </authorList>
    </citation>
    <scope>NUCLEOTIDE SEQUENCE</scope>
</reference>
<keyword evidence="3" id="KW-0812">Transmembrane</keyword>
<dbReference type="SUPFAM" id="SSF57850">
    <property type="entry name" value="RING/U-box"/>
    <property type="match status" value="1"/>
</dbReference>
<proteinExistence type="predicted"/>
<dbReference type="SMART" id="SM00184">
    <property type="entry name" value="RING"/>
    <property type="match status" value="1"/>
</dbReference>
<dbReference type="AlphaFoldDB" id="A0A813LFL3"/>
<sequence length="375" mass="41534">MVPSLTHLLLISSTLKFMIRLGSGLVDMYVALSVWIYLECKDHCGGAMYVFLPVLWAVVVRQPITLWMIYKPLEKFEAVSSGHQRFMIETLKWHGTRMWQVVLLQATSSLITLSILLTAFSTHPWIIFLYAPAMAADAWLAAWAAHRAWMANRHEDSMRFALENTPERARRNYLDQVRQVCSQLRSFQFHGAPVGPGHSDLTANRLICGGDGYCQDPLHSSLHFQPWFLRQATCAICLDDFSSGDSVLHPICGHLFHSACFAKWTLRGFTNRSFNSASSSGPSCLFGCSKPHLSAQLLGTGSPSSRSADLEEGRALPLTQCDGVSPDSSVPTMDSFTLVSEHLALPEPELEAPQSMPTASLPVRLLLNERPSASA</sequence>
<keyword evidence="3" id="KW-0472">Membrane</keyword>
<name>A0A813LFL3_POLGL</name>
<evidence type="ECO:0000259" key="4">
    <source>
        <dbReference type="PROSITE" id="PS50089"/>
    </source>
</evidence>
<feature type="domain" description="RING-type" evidence="4">
    <location>
        <begin position="234"/>
        <end position="284"/>
    </location>
</feature>
<accession>A0A813LFL3</accession>
<dbReference type="GO" id="GO:0008270">
    <property type="term" value="F:zinc ion binding"/>
    <property type="evidence" value="ECO:0007669"/>
    <property type="project" value="UniProtKB-KW"/>
</dbReference>
<dbReference type="Pfam" id="PF13639">
    <property type="entry name" value="zf-RING_2"/>
    <property type="match status" value="1"/>
</dbReference>
<feature type="transmembrane region" description="Helical" evidence="3">
    <location>
        <begin position="101"/>
        <end position="120"/>
    </location>
</feature>
<gene>
    <name evidence="5" type="ORF">PGLA2088_LOCUS44587</name>
</gene>
<evidence type="ECO:0000256" key="3">
    <source>
        <dbReference type="SAM" id="Phobius"/>
    </source>
</evidence>
<dbReference type="EMBL" id="CAJNNW010035275">
    <property type="protein sequence ID" value="CAE8726751.1"/>
    <property type="molecule type" value="Genomic_DNA"/>
</dbReference>
<dbReference type="Gene3D" id="3.30.40.10">
    <property type="entry name" value="Zinc/RING finger domain, C3HC4 (zinc finger)"/>
    <property type="match status" value="1"/>
</dbReference>
<keyword evidence="1" id="KW-0862">Zinc</keyword>
<dbReference type="PROSITE" id="PS50089">
    <property type="entry name" value="ZF_RING_2"/>
    <property type="match status" value="1"/>
</dbReference>
<organism evidence="5 6">
    <name type="scientific">Polarella glacialis</name>
    <name type="common">Dinoflagellate</name>
    <dbReference type="NCBI Taxonomy" id="89957"/>
    <lineage>
        <taxon>Eukaryota</taxon>
        <taxon>Sar</taxon>
        <taxon>Alveolata</taxon>
        <taxon>Dinophyceae</taxon>
        <taxon>Suessiales</taxon>
        <taxon>Suessiaceae</taxon>
        <taxon>Polarella</taxon>
    </lineage>
</organism>
<comment type="caution">
    <text evidence="5">The sequence shown here is derived from an EMBL/GenBank/DDBJ whole genome shotgun (WGS) entry which is preliminary data.</text>
</comment>
<dbReference type="InterPro" id="IPR001841">
    <property type="entry name" value="Znf_RING"/>
</dbReference>
<evidence type="ECO:0000313" key="5">
    <source>
        <dbReference type="EMBL" id="CAE8726751.1"/>
    </source>
</evidence>
<feature type="region of interest" description="Disordered" evidence="2">
    <location>
        <begin position="347"/>
        <end position="375"/>
    </location>
</feature>
<feature type="transmembrane region" description="Helical" evidence="3">
    <location>
        <begin position="126"/>
        <end position="145"/>
    </location>
</feature>
<keyword evidence="3" id="KW-1133">Transmembrane helix</keyword>
<keyword evidence="1" id="KW-0863">Zinc-finger</keyword>
<protein>
    <recommendedName>
        <fullName evidence="4">RING-type domain-containing protein</fullName>
    </recommendedName>
</protein>
<feature type="transmembrane region" description="Helical" evidence="3">
    <location>
        <begin position="50"/>
        <end position="70"/>
    </location>
</feature>
<dbReference type="InterPro" id="IPR013083">
    <property type="entry name" value="Znf_RING/FYVE/PHD"/>
</dbReference>
<feature type="transmembrane region" description="Helical" evidence="3">
    <location>
        <begin position="21"/>
        <end position="38"/>
    </location>
</feature>
<evidence type="ECO:0000256" key="2">
    <source>
        <dbReference type="SAM" id="MobiDB-lite"/>
    </source>
</evidence>
<keyword evidence="1" id="KW-0479">Metal-binding</keyword>
<evidence type="ECO:0000256" key="1">
    <source>
        <dbReference type="PROSITE-ProRule" id="PRU00175"/>
    </source>
</evidence>